<dbReference type="Gene3D" id="1.20.5.440">
    <property type="entry name" value="ATP synthase delta/epsilon subunit, C-terminal domain"/>
    <property type="match status" value="1"/>
</dbReference>
<keyword evidence="16" id="KW-1185">Reference proteome</keyword>
<dbReference type="Pfam" id="PF21335">
    <property type="entry name" value="ATPD_C_metazoa"/>
    <property type="match status" value="1"/>
</dbReference>
<evidence type="ECO:0000256" key="10">
    <source>
        <dbReference type="ARBA" id="ARBA00023196"/>
    </source>
</evidence>
<dbReference type="EMBL" id="CACVKT020005600">
    <property type="protein sequence ID" value="CAC5396032.1"/>
    <property type="molecule type" value="Genomic_DNA"/>
</dbReference>
<reference evidence="15 16" key="1">
    <citation type="submission" date="2020-06" db="EMBL/GenBank/DDBJ databases">
        <authorList>
            <person name="Li R."/>
            <person name="Bekaert M."/>
        </authorList>
    </citation>
    <scope>NUCLEOTIDE SEQUENCE [LARGE SCALE GENOMIC DNA]</scope>
    <source>
        <strain evidence="16">wild</strain>
    </source>
</reference>
<evidence type="ECO:0000256" key="9">
    <source>
        <dbReference type="ARBA" id="ARBA00023136"/>
    </source>
</evidence>
<dbReference type="CDD" id="cd12152">
    <property type="entry name" value="F1-ATPase_delta"/>
    <property type="match status" value="1"/>
</dbReference>
<dbReference type="PANTHER" id="PTHR13822:SF7">
    <property type="entry name" value="ATP SYNTHASE SUBUNIT DELTA, MITOCHONDRIAL"/>
    <property type="match status" value="1"/>
</dbReference>
<proteinExistence type="inferred from homology"/>
<evidence type="ECO:0000259" key="13">
    <source>
        <dbReference type="Pfam" id="PF02823"/>
    </source>
</evidence>
<evidence type="ECO:0000256" key="2">
    <source>
        <dbReference type="ARBA" id="ARBA00005712"/>
    </source>
</evidence>
<dbReference type="GO" id="GO:0005743">
    <property type="term" value="C:mitochondrial inner membrane"/>
    <property type="evidence" value="ECO:0007669"/>
    <property type="project" value="UniProtKB-SubCell"/>
</dbReference>
<sequence>MALFRQVLRSTNLLRQCSKVAAAQQQNRGYAEMALTFACPSDVYYANANIQQIDVPATNQSFGILANHVPTIAVLQPGVVIVTEENGEKKKFFVSSGSVTVNKDSSVQVLAEEAHPIERFDRDAVRDGLHKAQADLAAASSEIGKAEAQVAIDCYTAVQKAME</sequence>
<comment type="subcellular location">
    <subcellularLocation>
        <location evidence="1">Mitochondrion inner membrane</location>
    </subcellularLocation>
</comment>
<dbReference type="InterPro" id="IPR036771">
    <property type="entry name" value="ATPsynth_dsu/esu_N"/>
</dbReference>
<accession>A0A6J8CLW8</accession>
<evidence type="ECO:0000256" key="6">
    <source>
        <dbReference type="ARBA" id="ARBA00022946"/>
    </source>
</evidence>
<dbReference type="OrthoDB" id="270171at2759"/>
<dbReference type="AlphaFoldDB" id="A0A6J8CLW8"/>
<dbReference type="InterPro" id="IPR001469">
    <property type="entry name" value="ATP_synth_F1_dsu/esu"/>
</dbReference>
<evidence type="ECO:0000256" key="12">
    <source>
        <dbReference type="ARBA" id="ARBA00031669"/>
    </source>
</evidence>
<keyword evidence="9" id="KW-0472">Membrane</keyword>
<keyword evidence="7" id="KW-0406">Ion transport</keyword>
<evidence type="ECO:0000313" key="15">
    <source>
        <dbReference type="EMBL" id="CAC5396032.1"/>
    </source>
</evidence>
<keyword evidence="11" id="KW-0066">ATP synthesis</keyword>
<evidence type="ECO:0000259" key="14">
    <source>
        <dbReference type="Pfam" id="PF21335"/>
    </source>
</evidence>
<dbReference type="FunFam" id="2.60.15.10:FF:000004">
    <property type="entry name" value="ATP synthase subunit delta, mitochondrial"/>
    <property type="match status" value="1"/>
</dbReference>
<organism evidence="15 16">
    <name type="scientific">Mytilus coruscus</name>
    <name type="common">Sea mussel</name>
    <dbReference type="NCBI Taxonomy" id="42192"/>
    <lineage>
        <taxon>Eukaryota</taxon>
        <taxon>Metazoa</taxon>
        <taxon>Spiralia</taxon>
        <taxon>Lophotrochozoa</taxon>
        <taxon>Mollusca</taxon>
        <taxon>Bivalvia</taxon>
        <taxon>Autobranchia</taxon>
        <taxon>Pteriomorphia</taxon>
        <taxon>Mytilida</taxon>
        <taxon>Mytiloidea</taxon>
        <taxon>Mytilidae</taxon>
        <taxon>Mytilinae</taxon>
        <taxon>Mytilus</taxon>
    </lineage>
</organism>
<keyword evidence="4" id="KW-0375">Hydrogen ion transport</keyword>
<evidence type="ECO:0000256" key="3">
    <source>
        <dbReference type="ARBA" id="ARBA00022448"/>
    </source>
</evidence>
<protein>
    <recommendedName>
        <fullName evidence="12">F-ATPase delta subunit</fullName>
    </recommendedName>
</protein>
<evidence type="ECO:0000256" key="8">
    <source>
        <dbReference type="ARBA" id="ARBA00023128"/>
    </source>
</evidence>
<gene>
    <name evidence="15" type="ORF">MCOR_30638</name>
</gene>
<keyword evidence="8" id="KW-0496">Mitochondrion</keyword>
<name>A0A6J8CLW8_MYTCO</name>
<keyword evidence="6" id="KW-0809">Transit peptide</keyword>
<evidence type="ECO:0000256" key="4">
    <source>
        <dbReference type="ARBA" id="ARBA00022781"/>
    </source>
</evidence>
<keyword evidence="10" id="KW-0139">CF(1)</keyword>
<evidence type="ECO:0000313" key="16">
    <source>
        <dbReference type="Proteomes" id="UP000507470"/>
    </source>
</evidence>
<dbReference type="HAMAP" id="MF_00530">
    <property type="entry name" value="ATP_synth_epsil_bac"/>
    <property type="match status" value="1"/>
</dbReference>
<dbReference type="GO" id="GO:0045259">
    <property type="term" value="C:proton-transporting ATP synthase complex"/>
    <property type="evidence" value="ECO:0007669"/>
    <property type="project" value="UniProtKB-KW"/>
</dbReference>
<dbReference type="GO" id="GO:0046933">
    <property type="term" value="F:proton-transporting ATP synthase activity, rotational mechanism"/>
    <property type="evidence" value="ECO:0007669"/>
    <property type="project" value="InterPro"/>
</dbReference>
<feature type="domain" description="F1F0-ATP synthase delta subunit C-terminal" evidence="14">
    <location>
        <begin position="128"/>
        <end position="161"/>
    </location>
</feature>
<feature type="domain" description="ATP synthase F1 complex delta/epsilon subunit N-terminal" evidence="13">
    <location>
        <begin position="42"/>
        <end position="114"/>
    </location>
</feature>
<dbReference type="SUPFAM" id="SSF51344">
    <property type="entry name" value="Epsilon subunit of F1F0-ATP synthase N-terminal domain"/>
    <property type="match status" value="1"/>
</dbReference>
<comment type="similarity">
    <text evidence="2">Belongs to the ATPase epsilon chain family.</text>
</comment>
<dbReference type="Gene3D" id="2.60.15.10">
    <property type="entry name" value="F0F1 ATP synthase delta/epsilon subunit, N-terminal"/>
    <property type="match status" value="1"/>
</dbReference>
<dbReference type="InterPro" id="IPR048937">
    <property type="entry name" value="ATPD_C_metazoa"/>
</dbReference>
<dbReference type="PANTHER" id="PTHR13822">
    <property type="entry name" value="ATP SYNTHASE DELTA/EPSILON CHAIN"/>
    <property type="match status" value="1"/>
</dbReference>
<evidence type="ECO:0000256" key="1">
    <source>
        <dbReference type="ARBA" id="ARBA00004273"/>
    </source>
</evidence>
<evidence type="ECO:0000256" key="7">
    <source>
        <dbReference type="ARBA" id="ARBA00023065"/>
    </source>
</evidence>
<keyword evidence="3" id="KW-0813">Transport</keyword>
<dbReference type="NCBIfam" id="TIGR01216">
    <property type="entry name" value="ATP_synt_epsi"/>
    <property type="match status" value="1"/>
</dbReference>
<evidence type="ECO:0000256" key="5">
    <source>
        <dbReference type="ARBA" id="ARBA00022792"/>
    </source>
</evidence>
<dbReference type="Pfam" id="PF02823">
    <property type="entry name" value="ATP-synt_DE_N"/>
    <property type="match status" value="1"/>
</dbReference>
<dbReference type="Proteomes" id="UP000507470">
    <property type="component" value="Unassembled WGS sequence"/>
</dbReference>
<evidence type="ECO:0000256" key="11">
    <source>
        <dbReference type="ARBA" id="ARBA00023310"/>
    </source>
</evidence>
<dbReference type="InterPro" id="IPR020546">
    <property type="entry name" value="ATP_synth_F1_dsu/esu_N"/>
</dbReference>
<keyword evidence="5" id="KW-0999">Mitochondrion inner membrane</keyword>